<proteinExistence type="inferred from homology"/>
<feature type="transmembrane region" description="Helical" evidence="9">
    <location>
        <begin position="628"/>
        <end position="647"/>
    </location>
</feature>
<feature type="domain" description="Cas1p 10 TM acyl transferase" evidence="10">
    <location>
        <begin position="500"/>
        <end position="801"/>
    </location>
</feature>
<keyword evidence="4 9" id="KW-0812">Transmembrane</keyword>
<evidence type="ECO:0000256" key="3">
    <source>
        <dbReference type="ARBA" id="ARBA00022679"/>
    </source>
</evidence>
<evidence type="ECO:0000313" key="12">
    <source>
        <dbReference type="Proteomes" id="UP001347796"/>
    </source>
</evidence>
<comment type="similarity">
    <text evidence="2">Belongs to the PC-esterase family. CASD1 subfamily.</text>
</comment>
<dbReference type="GO" id="GO:0016020">
    <property type="term" value="C:membrane"/>
    <property type="evidence" value="ECO:0007669"/>
    <property type="project" value="UniProtKB-SubCell"/>
</dbReference>
<evidence type="ECO:0000313" key="11">
    <source>
        <dbReference type="EMBL" id="KAK6166045.1"/>
    </source>
</evidence>
<dbReference type="PANTHER" id="PTHR13533:SF1">
    <property type="entry name" value="N-ACETYLNEURAMINATE 9-O-ACETYLTRANSFERASE"/>
    <property type="match status" value="1"/>
</dbReference>
<keyword evidence="3" id="KW-0808">Transferase</keyword>
<feature type="compositionally biased region" description="Polar residues" evidence="8">
    <location>
        <begin position="346"/>
        <end position="356"/>
    </location>
</feature>
<feature type="transmembrane region" description="Helical" evidence="9">
    <location>
        <begin position="512"/>
        <end position="532"/>
    </location>
</feature>
<evidence type="ECO:0000259" key="10">
    <source>
        <dbReference type="Pfam" id="PF07779"/>
    </source>
</evidence>
<dbReference type="GO" id="GO:0005794">
    <property type="term" value="C:Golgi apparatus"/>
    <property type="evidence" value="ECO:0007669"/>
    <property type="project" value="UniProtKB-ARBA"/>
</dbReference>
<dbReference type="EMBL" id="JAZGQO010000021">
    <property type="protein sequence ID" value="KAK6166045.1"/>
    <property type="molecule type" value="Genomic_DNA"/>
</dbReference>
<evidence type="ECO:0000256" key="1">
    <source>
        <dbReference type="ARBA" id="ARBA00004141"/>
    </source>
</evidence>
<name>A0AAN8G4Z3_PATCE</name>
<evidence type="ECO:0000256" key="2">
    <source>
        <dbReference type="ARBA" id="ARBA00010666"/>
    </source>
</evidence>
<feature type="transmembrane region" description="Helical" evidence="9">
    <location>
        <begin position="667"/>
        <end position="687"/>
    </location>
</feature>
<sequence length="819" mass="95815">MADRSSTHEITHYINVENAKIVAFLMVVGFVMYHSIIHLKYGNDSCKWLLSDGRFPGYNTWQPYGCMTHKYTKSDARMCMHYISYWGGRNHIVFLGDSRIRQLYFHFINLISNEEVKKFKAHRDVHFQDNKINARVDFLWHPMVNISMYNVYKNWLISEPSARPNLVITSSASWSIKLSNGSKEALNNFEVNLTYILPFVNKLKDSTKILWLLQDPVVEEKLNANRSAITNEQIDYYNKVSLDILENSAATLWSSSRLVAQGMRKESPDGLHISKSALELDIQLLVNMYCNNDMNHNDGTCCNTPEATTPLQIVTASVFLVCIVSAIALYIYKRRLRRNGLKNRTAAENGQRNGQATDLKENTTESATEVMSSLAKLGIIMFYFYLCDRTNFFMKENKYYTHVNFFLPFAYVMILGFFFTENTERTALLHRDQTDEWKGWMQLVILIYHLTGASKILPIYMHIRVLVSSYLFLTGFGHFTYFWNKGEYGLFRFCQHGCWKISHYWQNRNNSFHRMLEVLFRLNLLVVLLCFVMNRPYQFYYFVPLVSYWFVIMYITMAIWPHLTKASAEVNSFHYLYMIIKFIILITCISLFYLSEVFFEKVFLTRPFKALFVTSDDSIHEWRFRWQLDRYSVVYGMLFAFGYQMLLKYKIVSDNLTTDLFSKPLSYIVTGTGLVGLLGYTIFACFCRNKPECNEFHSYLTFIPIVSYIFLRNVPGWLRTRYSSFFAWFGRISLELFITQYHIWLAADTHGVLVLIPSYPVLNVIITSFIFICISHEISRVTGVLVKYAVPSDWKSLLRNIILFTAVLLPVGIVNGMFY</sequence>
<evidence type="ECO:0000256" key="8">
    <source>
        <dbReference type="SAM" id="MobiDB-lite"/>
    </source>
</evidence>
<feature type="transmembrane region" description="Helical" evidence="9">
    <location>
        <begin position="399"/>
        <end position="419"/>
    </location>
</feature>
<feature type="transmembrane region" description="Helical" evidence="9">
    <location>
        <begin position="439"/>
        <end position="458"/>
    </location>
</feature>
<feature type="transmembrane region" description="Helical" evidence="9">
    <location>
        <begin position="539"/>
        <end position="563"/>
    </location>
</feature>
<dbReference type="GO" id="GO:0016740">
    <property type="term" value="F:transferase activity"/>
    <property type="evidence" value="ECO:0007669"/>
    <property type="project" value="UniProtKB-KW"/>
</dbReference>
<feature type="transmembrane region" description="Helical" evidence="9">
    <location>
        <begin position="699"/>
        <end position="719"/>
    </location>
</feature>
<comment type="caution">
    <text evidence="11">The sequence shown here is derived from an EMBL/GenBank/DDBJ whole genome shotgun (WGS) entry which is preliminary data.</text>
</comment>
<feature type="region of interest" description="Disordered" evidence="8">
    <location>
        <begin position="343"/>
        <end position="364"/>
    </location>
</feature>
<dbReference type="InterPro" id="IPR012419">
    <property type="entry name" value="Cas1_AcylTrans_dom"/>
</dbReference>
<feature type="transmembrane region" description="Helical" evidence="9">
    <location>
        <begin position="575"/>
        <end position="599"/>
    </location>
</feature>
<evidence type="ECO:0000256" key="6">
    <source>
        <dbReference type="ARBA" id="ARBA00023136"/>
    </source>
</evidence>
<protein>
    <recommendedName>
        <fullName evidence="10">Cas1p 10 TM acyl transferase domain-containing protein</fullName>
    </recommendedName>
</protein>
<keyword evidence="6 9" id="KW-0472">Membrane</keyword>
<evidence type="ECO:0000256" key="9">
    <source>
        <dbReference type="SAM" id="Phobius"/>
    </source>
</evidence>
<dbReference type="PANTHER" id="PTHR13533">
    <property type="entry name" value="N-ACETYLNEURAMINATE 9-O-ACETYLTRANSFERASE"/>
    <property type="match status" value="1"/>
</dbReference>
<dbReference type="AlphaFoldDB" id="A0AAN8G4Z3"/>
<gene>
    <name evidence="11" type="ORF">SNE40_022830</name>
</gene>
<organism evidence="11 12">
    <name type="scientific">Patella caerulea</name>
    <name type="common">Rayed Mediterranean limpet</name>
    <dbReference type="NCBI Taxonomy" id="87958"/>
    <lineage>
        <taxon>Eukaryota</taxon>
        <taxon>Metazoa</taxon>
        <taxon>Spiralia</taxon>
        <taxon>Lophotrochozoa</taxon>
        <taxon>Mollusca</taxon>
        <taxon>Gastropoda</taxon>
        <taxon>Patellogastropoda</taxon>
        <taxon>Patelloidea</taxon>
        <taxon>Patellidae</taxon>
        <taxon>Patella</taxon>
    </lineage>
</organism>
<evidence type="ECO:0000256" key="7">
    <source>
        <dbReference type="ARBA" id="ARBA00023180"/>
    </source>
</evidence>
<keyword evidence="12" id="KW-1185">Reference proteome</keyword>
<dbReference type="GO" id="GO:0005975">
    <property type="term" value="P:carbohydrate metabolic process"/>
    <property type="evidence" value="ECO:0007669"/>
    <property type="project" value="UniProtKB-ARBA"/>
</dbReference>
<feature type="domain" description="Cas1p 10 TM acyl transferase" evidence="10">
    <location>
        <begin position="294"/>
        <end position="495"/>
    </location>
</feature>
<comment type="subcellular location">
    <subcellularLocation>
        <location evidence="1">Membrane</location>
        <topology evidence="1">Multi-pass membrane protein</topology>
    </subcellularLocation>
</comment>
<feature type="transmembrane region" description="Helical" evidence="9">
    <location>
        <begin position="798"/>
        <end position="818"/>
    </location>
</feature>
<dbReference type="Proteomes" id="UP001347796">
    <property type="component" value="Unassembled WGS sequence"/>
</dbReference>
<feature type="transmembrane region" description="Helical" evidence="9">
    <location>
        <begin position="465"/>
        <end position="483"/>
    </location>
</feature>
<feature type="transmembrane region" description="Helical" evidence="9">
    <location>
        <begin position="759"/>
        <end position="778"/>
    </location>
</feature>
<evidence type="ECO:0000256" key="4">
    <source>
        <dbReference type="ARBA" id="ARBA00022692"/>
    </source>
</evidence>
<feature type="transmembrane region" description="Helical" evidence="9">
    <location>
        <begin position="21"/>
        <end position="41"/>
    </location>
</feature>
<keyword evidence="5 9" id="KW-1133">Transmembrane helix</keyword>
<reference evidence="11 12" key="1">
    <citation type="submission" date="2024-01" db="EMBL/GenBank/DDBJ databases">
        <title>The genome of the rayed Mediterranean limpet Patella caerulea (Linnaeus, 1758).</title>
        <authorList>
            <person name="Anh-Thu Weber A."/>
            <person name="Halstead-Nussloch G."/>
        </authorList>
    </citation>
    <scope>NUCLEOTIDE SEQUENCE [LARGE SCALE GENOMIC DNA]</scope>
    <source>
        <strain evidence="11">AATW-2023a</strain>
        <tissue evidence="11">Whole specimen</tissue>
    </source>
</reference>
<accession>A0AAN8G4Z3</accession>
<feature type="transmembrane region" description="Helical" evidence="9">
    <location>
        <begin position="311"/>
        <end position="332"/>
    </location>
</feature>
<evidence type="ECO:0000256" key="5">
    <source>
        <dbReference type="ARBA" id="ARBA00022989"/>
    </source>
</evidence>
<dbReference type="Pfam" id="PF07779">
    <property type="entry name" value="Cas1_AcylT"/>
    <property type="match status" value="2"/>
</dbReference>
<keyword evidence="7" id="KW-0325">Glycoprotein</keyword>